<accession>A0A6J2JWS2</accession>
<dbReference type="Proteomes" id="UP000504629">
    <property type="component" value="Unplaced"/>
</dbReference>
<gene>
    <name evidence="11" type="primary">LOC114246109</name>
</gene>
<dbReference type="PANTHER" id="PTHR34174">
    <property type="entry name" value="HYDROLETHALUS SYNDROME PROTEIN 1"/>
    <property type="match status" value="1"/>
</dbReference>
<evidence type="ECO:0000256" key="3">
    <source>
        <dbReference type="ARBA" id="ARBA00010091"/>
    </source>
</evidence>
<keyword evidence="4" id="KW-0963">Cytoplasm</keyword>
<reference evidence="11" key="1">
    <citation type="submission" date="2025-08" db="UniProtKB">
        <authorList>
            <consortium name="RefSeq"/>
        </authorList>
    </citation>
    <scope>IDENTIFICATION</scope>
    <source>
        <tissue evidence="11">Silk gland</tissue>
    </source>
</reference>
<dbReference type="Pfam" id="PF15311">
    <property type="entry name" value="HYLS1_C"/>
    <property type="match status" value="1"/>
</dbReference>
<evidence type="ECO:0000313" key="11">
    <source>
        <dbReference type="RefSeq" id="XP_028034301.1"/>
    </source>
</evidence>
<keyword evidence="10" id="KW-1185">Reference proteome</keyword>
<dbReference type="GO" id="GO:0097730">
    <property type="term" value="C:non-motile cilium"/>
    <property type="evidence" value="ECO:0007669"/>
    <property type="project" value="TreeGrafter"/>
</dbReference>
<dbReference type="GO" id="GO:0005814">
    <property type="term" value="C:centriole"/>
    <property type="evidence" value="ECO:0007669"/>
    <property type="project" value="UniProtKB-SubCell"/>
</dbReference>
<comment type="subcellular location">
    <subcellularLocation>
        <location evidence="2">Cell projection</location>
        <location evidence="2">Cilium</location>
    </subcellularLocation>
    <subcellularLocation>
        <location evidence="1">Cytoplasm</location>
        <location evidence="1">Cytoskeleton</location>
        <location evidence="1">Microtubule organizing center</location>
        <location evidence="1">Centrosome</location>
        <location evidence="1">Centriole</location>
    </subcellularLocation>
</comment>
<protein>
    <submittedName>
        <fullName evidence="11">Uncharacterized protein LOC114246109</fullName>
    </submittedName>
</protein>
<evidence type="ECO:0000256" key="5">
    <source>
        <dbReference type="ARBA" id="ARBA00022794"/>
    </source>
</evidence>
<proteinExistence type="inferred from homology"/>
<dbReference type="GO" id="GO:0060271">
    <property type="term" value="P:cilium assembly"/>
    <property type="evidence" value="ECO:0007669"/>
    <property type="project" value="TreeGrafter"/>
</dbReference>
<dbReference type="InterPro" id="IPR027918">
    <property type="entry name" value="HYLS1_C_dom"/>
</dbReference>
<evidence type="ECO:0000256" key="7">
    <source>
        <dbReference type="ARBA" id="ARBA00023273"/>
    </source>
</evidence>
<evidence type="ECO:0000256" key="8">
    <source>
        <dbReference type="SAM" id="MobiDB-lite"/>
    </source>
</evidence>
<keyword evidence="6" id="KW-0206">Cytoskeleton</keyword>
<sequence length="228" mass="26556">MQDDEYYQITSQLDAREILRYLNDLGIQNISGQVLKYFISDLKKLIKYELQNRDKNSAVQEFDTQWSDRLHSASTFSSRIRSRTQDSTSCNKECQKSSRKKMPGLFNTYPHSAPNLRQLNPDTNLSRRACSCVRVEKKQDLKHKETKDNIVSSNNNLIKVSKQPTNKKCDPVSLYHYYMSLWAKYKPNVPGENNWSDLRWQIRQKMAGSFPKQGPKVPVIKGKNEENS</sequence>
<evidence type="ECO:0000256" key="6">
    <source>
        <dbReference type="ARBA" id="ARBA00023212"/>
    </source>
</evidence>
<feature type="region of interest" description="Disordered" evidence="8">
    <location>
        <begin position="101"/>
        <end position="120"/>
    </location>
</feature>
<evidence type="ECO:0000256" key="1">
    <source>
        <dbReference type="ARBA" id="ARBA00004114"/>
    </source>
</evidence>
<keyword evidence="5" id="KW-0970">Cilium biogenesis/degradation</keyword>
<evidence type="ECO:0000259" key="9">
    <source>
        <dbReference type="Pfam" id="PF15311"/>
    </source>
</evidence>
<evidence type="ECO:0000256" key="4">
    <source>
        <dbReference type="ARBA" id="ARBA00022490"/>
    </source>
</evidence>
<evidence type="ECO:0000256" key="2">
    <source>
        <dbReference type="ARBA" id="ARBA00004138"/>
    </source>
</evidence>
<comment type="similarity">
    <text evidence="3">Belongs to the HYLS1 family.</text>
</comment>
<evidence type="ECO:0000313" key="10">
    <source>
        <dbReference type="Proteomes" id="UP000504629"/>
    </source>
</evidence>
<feature type="domain" description="Centriolar and ciliogenesis-associated protein HYLS1 C-terminal" evidence="9">
    <location>
        <begin position="163"/>
        <end position="209"/>
    </location>
</feature>
<dbReference type="InterPro" id="IPR052319">
    <property type="entry name" value="Centriolar_ciliogenesis_assoc"/>
</dbReference>
<organism evidence="10 11">
    <name type="scientific">Bombyx mandarina</name>
    <name type="common">Wild silk moth</name>
    <name type="synonym">Wild silkworm</name>
    <dbReference type="NCBI Taxonomy" id="7092"/>
    <lineage>
        <taxon>Eukaryota</taxon>
        <taxon>Metazoa</taxon>
        <taxon>Ecdysozoa</taxon>
        <taxon>Arthropoda</taxon>
        <taxon>Hexapoda</taxon>
        <taxon>Insecta</taxon>
        <taxon>Pterygota</taxon>
        <taxon>Neoptera</taxon>
        <taxon>Endopterygota</taxon>
        <taxon>Lepidoptera</taxon>
        <taxon>Glossata</taxon>
        <taxon>Ditrysia</taxon>
        <taxon>Bombycoidea</taxon>
        <taxon>Bombycidae</taxon>
        <taxon>Bombycinae</taxon>
        <taxon>Bombyx</taxon>
    </lineage>
</organism>
<dbReference type="PANTHER" id="PTHR34174:SF1">
    <property type="entry name" value="CENTRIOLAR AND CILIOGENESIS-ASSOCIATED PROTEIN HYLS1"/>
    <property type="match status" value="1"/>
</dbReference>
<dbReference type="AlphaFoldDB" id="A0A6J2JWS2"/>
<dbReference type="GeneID" id="114246109"/>
<keyword evidence="7" id="KW-0966">Cell projection</keyword>
<dbReference type="OrthoDB" id="6343432at2759"/>
<name>A0A6J2JWS2_BOMMA</name>
<dbReference type="CTD" id="219844"/>
<dbReference type="RefSeq" id="XP_028034301.1">
    <property type="nucleotide sequence ID" value="XM_028178500.1"/>
</dbReference>
<dbReference type="KEGG" id="bman:114246109"/>